<dbReference type="InterPro" id="IPR036890">
    <property type="entry name" value="HATPase_C_sf"/>
</dbReference>
<gene>
    <name evidence="8" type="ORF">SAMN04515668_4981</name>
</gene>
<keyword evidence="6" id="KW-0472">Membrane</keyword>
<dbReference type="SUPFAM" id="SSF55785">
    <property type="entry name" value="PYP-like sensor domain (PAS domain)"/>
    <property type="match status" value="2"/>
</dbReference>
<dbReference type="InterPro" id="IPR003594">
    <property type="entry name" value="HATPase_dom"/>
</dbReference>
<dbReference type="InterPro" id="IPR013656">
    <property type="entry name" value="PAS_4"/>
</dbReference>
<dbReference type="GO" id="GO:0007234">
    <property type="term" value="P:osmosensory signaling via phosphorelay pathway"/>
    <property type="evidence" value="ECO:0007669"/>
    <property type="project" value="TreeGrafter"/>
</dbReference>
<evidence type="ECO:0000313" key="9">
    <source>
        <dbReference type="Proteomes" id="UP000199029"/>
    </source>
</evidence>
<proteinExistence type="predicted"/>
<dbReference type="Pfam" id="PF13188">
    <property type="entry name" value="PAS_8"/>
    <property type="match status" value="1"/>
</dbReference>
<evidence type="ECO:0000256" key="6">
    <source>
        <dbReference type="ARBA" id="ARBA00023136"/>
    </source>
</evidence>
<dbReference type="EC" id="2.7.13.3" evidence="2"/>
<dbReference type="InterPro" id="IPR005467">
    <property type="entry name" value="His_kinase_dom"/>
</dbReference>
<dbReference type="Pfam" id="PF08448">
    <property type="entry name" value="PAS_4"/>
    <property type="match status" value="2"/>
</dbReference>
<dbReference type="InterPro" id="IPR004358">
    <property type="entry name" value="Sig_transdc_His_kin-like_C"/>
</dbReference>
<protein>
    <recommendedName>
        <fullName evidence="2">histidine kinase</fullName>
        <ecNumber evidence="2">2.7.13.3</ecNumber>
    </recommendedName>
</protein>
<dbReference type="InterPro" id="IPR003661">
    <property type="entry name" value="HisK_dim/P_dom"/>
</dbReference>
<keyword evidence="5 8" id="KW-0418">Kinase</keyword>
<dbReference type="PROSITE" id="PS50109">
    <property type="entry name" value="HIS_KIN"/>
    <property type="match status" value="1"/>
</dbReference>
<dbReference type="AlphaFoldDB" id="A0A1I6BRD3"/>
<dbReference type="InterPro" id="IPR050351">
    <property type="entry name" value="BphY/WalK/GraS-like"/>
</dbReference>
<name>A0A1I6BRD3_HYMAR</name>
<keyword evidence="3" id="KW-0597">Phosphoprotein</keyword>
<evidence type="ECO:0000256" key="1">
    <source>
        <dbReference type="ARBA" id="ARBA00000085"/>
    </source>
</evidence>
<evidence type="ECO:0000313" key="8">
    <source>
        <dbReference type="EMBL" id="SFQ83496.1"/>
    </source>
</evidence>
<dbReference type="Proteomes" id="UP000199029">
    <property type="component" value="Unassembled WGS sequence"/>
</dbReference>
<keyword evidence="9" id="KW-1185">Reference proteome</keyword>
<dbReference type="GO" id="GO:0000156">
    <property type="term" value="F:phosphorelay response regulator activity"/>
    <property type="evidence" value="ECO:0007669"/>
    <property type="project" value="TreeGrafter"/>
</dbReference>
<dbReference type="SUPFAM" id="SSF47384">
    <property type="entry name" value="Homodimeric domain of signal transducing histidine kinase"/>
    <property type="match status" value="1"/>
</dbReference>
<dbReference type="InterPro" id="IPR000014">
    <property type="entry name" value="PAS"/>
</dbReference>
<dbReference type="SUPFAM" id="SSF55874">
    <property type="entry name" value="ATPase domain of HSP90 chaperone/DNA topoisomerase II/histidine kinase"/>
    <property type="match status" value="1"/>
</dbReference>
<evidence type="ECO:0000256" key="2">
    <source>
        <dbReference type="ARBA" id="ARBA00012438"/>
    </source>
</evidence>
<dbReference type="SMART" id="SM00388">
    <property type="entry name" value="HisKA"/>
    <property type="match status" value="1"/>
</dbReference>
<dbReference type="GO" id="GO:0016020">
    <property type="term" value="C:membrane"/>
    <property type="evidence" value="ECO:0007669"/>
    <property type="project" value="UniProtKB-SubCell"/>
</dbReference>
<evidence type="ECO:0000259" key="7">
    <source>
        <dbReference type="PROSITE" id="PS50109"/>
    </source>
</evidence>
<dbReference type="Gene3D" id="3.30.565.10">
    <property type="entry name" value="Histidine kinase-like ATPase, C-terminal domain"/>
    <property type="match status" value="1"/>
</dbReference>
<dbReference type="PRINTS" id="PR00344">
    <property type="entry name" value="BCTRLSENSOR"/>
</dbReference>
<dbReference type="RefSeq" id="WP_177204906.1">
    <property type="nucleotide sequence ID" value="NZ_FOXS01000011.1"/>
</dbReference>
<dbReference type="InterPro" id="IPR035965">
    <property type="entry name" value="PAS-like_dom_sf"/>
</dbReference>
<dbReference type="Pfam" id="PF02518">
    <property type="entry name" value="HATPase_c"/>
    <property type="match status" value="1"/>
</dbReference>
<sequence length="665" mass="72728">MTPRVESQPPGLPASFLPALLQLLPNGVMYYLPAYDAAGTVVDFRIAYLNPSAQRMLGLPAEPTATYLQLWPGTAASGAFAFHRDAFNSSQPARLDEFYQADGHDLCIRAHACRLEGGLLVSFTDAADQPRTAVEEALRQRQAFHDIFEQTPALIALLRQPGHRFEYANAAYQALFPGRQLVGLDLAAAVPELYAQGYVQVMDQVYRTGETFVGEELPFVLPGAAGEAPRTRYFNFTYQAYRESGAIAGVSIFAFDATEQALARQERETHRQQLHDLFEKAPVAIAIFRGPRYVIELANPAVCAIWGRTPAQALHTPLFELLPEAAGQGFEALLDGVMATGVPYLAHELPSVIDRHGRRDTVYWNFLYEPLPDASGAITGVTVVATEVTEQVRARQQVETLNRDLATANTHLHSRNTELGHSNHELTRTNVNLDTFIYTASHDLRAPITNLEGLLHALCEELPAAVQQADGVPPLLDRMQLSVDRFKLTIAQLTDLTKLQRADQQPAETVDLATLVADIRLDLEQQLTDARLTVDVAGCPNISFAPKNLRSIVYNLLSNALKYRSPDRPPQVRLRCRSAADGTVVLDVRDNGLGLTVAQQSQLFGLFRRLHDHVEGSGIGLFMVKRIVENAGGAIAVQSAPGVGTTFTITLPAPVPAAAEVLPAL</sequence>
<evidence type="ECO:0000256" key="4">
    <source>
        <dbReference type="ARBA" id="ARBA00022679"/>
    </source>
</evidence>
<dbReference type="CDD" id="cd00082">
    <property type="entry name" value="HisKA"/>
    <property type="match status" value="1"/>
</dbReference>
<reference evidence="9" key="1">
    <citation type="submission" date="2016-10" db="EMBL/GenBank/DDBJ databases">
        <authorList>
            <person name="Varghese N."/>
            <person name="Submissions S."/>
        </authorList>
    </citation>
    <scope>NUCLEOTIDE SEQUENCE [LARGE SCALE GENOMIC DNA]</scope>
    <source>
        <strain evidence="9">OR362-8,ATCC BAA-1266,JCM 13504</strain>
    </source>
</reference>
<evidence type="ECO:0000256" key="5">
    <source>
        <dbReference type="ARBA" id="ARBA00022777"/>
    </source>
</evidence>
<accession>A0A1I6BRD3</accession>
<dbReference type="GO" id="GO:0000155">
    <property type="term" value="F:phosphorelay sensor kinase activity"/>
    <property type="evidence" value="ECO:0007669"/>
    <property type="project" value="InterPro"/>
</dbReference>
<dbReference type="PANTHER" id="PTHR42878:SF15">
    <property type="entry name" value="BACTERIOPHYTOCHROME"/>
    <property type="match status" value="1"/>
</dbReference>
<dbReference type="SMART" id="SM00091">
    <property type="entry name" value="PAS"/>
    <property type="match status" value="3"/>
</dbReference>
<dbReference type="PANTHER" id="PTHR42878">
    <property type="entry name" value="TWO-COMPONENT HISTIDINE KINASE"/>
    <property type="match status" value="1"/>
</dbReference>
<dbReference type="GO" id="GO:0030295">
    <property type="term" value="F:protein kinase activator activity"/>
    <property type="evidence" value="ECO:0007669"/>
    <property type="project" value="TreeGrafter"/>
</dbReference>
<comment type="catalytic activity">
    <reaction evidence="1">
        <text>ATP + protein L-histidine = ADP + protein N-phospho-L-histidine.</text>
        <dbReference type="EC" id="2.7.13.3"/>
    </reaction>
</comment>
<keyword evidence="4" id="KW-0808">Transferase</keyword>
<dbReference type="Pfam" id="PF00512">
    <property type="entry name" value="HisKA"/>
    <property type="match status" value="1"/>
</dbReference>
<dbReference type="InterPro" id="IPR036097">
    <property type="entry name" value="HisK_dim/P_sf"/>
</dbReference>
<dbReference type="SMART" id="SM00387">
    <property type="entry name" value="HATPase_c"/>
    <property type="match status" value="1"/>
</dbReference>
<dbReference type="EMBL" id="FOXS01000011">
    <property type="protein sequence ID" value="SFQ83496.1"/>
    <property type="molecule type" value="Genomic_DNA"/>
</dbReference>
<dbReference type="Gene3D" id="1.10.287.130">
    <property type="match status" value="1"/>
</dbReference>
<dbReference type="STRING" id="1227077.SAMN04515668_4981"/>
<organism evidence="8 9">
    <name type="scientific">Hymenobacter arizonensis</name>
    <name type="common">Siccationidurans arizonensis</name>
    <dbReference type="NCBI Taxonomy" id="1227077"/>
    <lineage>
        <taxon>Bacteria</taxon>
        <taxon>Pseudomonadati</taxon>
        <taxon>Bacteroidota</taxon>
        <taxon>Cytophagia</taxon>
        <taxon>Cytophagales</taxon>
        <taxon>Hymenobacteraceae</taxon>
        <taxon>Hymenobacter</taxon>
    </lineage>
</organism>
<feature type="domain" description="Histidine kinase" evidence="7">
    <location>
        <begin position="439"/>
        <end position="655"/>
    </location>
</feature>
<dbReference type="Gene3D" id="3.30.450.20">
    <property type="entry name" value="PAS domain"/>
    <property type="match status" value="3"/>
</dbReference>
<evidence type="ECO:0000256" key="3">
    <source>
        <dbReference type="ARBA" id="ARBA00022553"/>
    </source>
</evidence>